<organism evidence="2 3">
    <name type="scientific">Chitinophaga terrae</name>
    <name type="common">ex Kim and Jung 2007</name>
    <dbReference type="NCBI Taxonomy" id="408074"/>
    <lineage>
        <taxon>Bacteria</taxon>
        <taxon>Pseudomonadati</taxon>
        <taxon>Bacteroidota</taxon>
        <taxon>Chitinophagia</taxon>
        <taxon>Chitinophagales</taxon>
        <taxon>Chitinophagaceae</taxon>
        <taxon>Chitinophaga</taxon>
    </lineage>
</organism>
<feature type="transmembrane region" description="Helical" evidence="1">
    <location>
        <begin position="36"/>
        <end position="60"/>
    </location>
</feature>
<reference evidence="3" key="1">
    <citation type="submission" date="2016-10" db="EMBL/GenBank/DDBJ databases">
        <authorList>
            <person name="Varghese N."/>
            <person name="Submissions S."/>
        </authorList>
    </citation>
    <scope>NUCLEOTIDE SEQUENCE [LARGE SCALE GENOMIC DNA]</scope>
    <source>
        <strain evidence="3">DSM 23920</strain>
    </source>
</reference>
<name>A0A1H4AQY1_9BACT</name>
<feature type="transmembrane region" description="Helical" evidence="1">
    <location>
        <begin position="92"/>
        <end position="118"/>
    </location>
</feature>
<keyword evidence="1" id="KW-0472">Membrane</keyword>
<keyword evidence="1" id="KW-1133">Transmembrane helix</keyword>
<protein>
    <submittedName>
        <fullName evidence="2">Uncharacterized protein</fullName>
    </submittedName>
</protein>
<keyword evidence="3" id="KW-1185">Reference proteome</keyword>
<accession>A0A1H4AQY1</accession>
<dbReference type="AlphaFoldDB" id="A0A1H4AQY1"/>
<gene>
    <name evidence="2" type="ORF">SAMN05660909_01722</name>
</gene>
<evidence type="ECO:0000313" key="3">
    <source>
        <dbReference type="Proteomes" id="UP000199656"/>
    </source>
</evidence>
<dbReference type="Proteomes" id="UP000199656">
    <property type="component" value="Unassembled WGS sequence"/>
</dbReference>
<keyword evidence="1" id="KW-0812">Transmembrane</keyword>
<sequence>MNLALGAIIIAILLIPPLIFYYSYKAGAFSKSVPKFSIVEYLLSSAVISLVVHGAVIRLLNLDIDFELLFRILSGNMSEKFMVEIRPKMPSYFFQFIIYISGVCGCSSIAGFVVSFIVRSKRLRSLWIVRKLRGNEAHGNNLRYFNKWWYYFNLYKYHSAYAYLRNENPNVFVTVLYEGKDVSILYEGILFDWIADGEVLDRIYLTNASKRLFSKKSDSGEIDFTEEEKKNIEPQGVFCIPYAKISNMHIHFMDQAISNESEMSSSQIEEVSETGNATLISRSQSW</sequence>
<feature type="transmembrane region" description="Helical" evidence="1">
    <location>
        <begin position="6"/>
        <end position="24"/>
    </location>
</feature>
<proteinExistence type="predicted"/>
<dbReference type="STRING" id="408074.SAMN05660909_01722"/>
<evidence type="ECO:0000313" key="2">
    <source>
        <dbReference type="EMBL" id="SEA38330.1"/>
    </source>
</evidence>
<dbReference type="OrthoDB" id="640869at2"/>
<dbReference type="EMBL" id="FNRL01000006">
    <property type="protein sequence ID" value="SEA38330.1"/>
    <property type="molecule type" value="Genomic_DNA"/>
</dbReference>
<dbReference type="RefSeq" id="WP_089760637.1">
    <property type="nucleotide sequence ID" value="NZ_BKAT01000009.1"/>
</dbReference>
<evidence type="ECO:0000256" key="1">
    <source>
        <dbReference type="SAM" id="Phobius"/>
    </source>
</evidence>